<evidence type="ECO:0000256" key="1">
    <source>
        <dbReference type="SAM" id="SignalP"/>
    </source>
</evidence>
<keyword evidence="3" id="KW-1185">Reference proteome</keyword>
<protein>
    <submittedName>
        <fullName evidence="2">Uncharacterized protein</fullName>
    </submittedName>
</protein>
<dbReference type="AlphaFoldDB" id="A0A017HI86"/>
<dbReference type="STRING" id="442562.Rumeso_04279"/>
<dbReference type="Proteomes" id="UP000019666">
    <property type="component" value="Unassembled WGS sequence"/>
</dbReference>
<feature type="signal peptide" evidence="1">
    <location>
        <begin position="1"/>
        <end position="20"/>
    </location>
</feature>
<keyword evidence="1" id="KW-0732">Signal</keyword>
<evidence type="ECO:0000313" key="2">
    <source>
        <dbReference type="EMBL" id="EYD74222.1"/>
    </source>
</evidence>
<proteinExistence type="predicted"/>
<sequence>MRAARLGLGLLAVAAAPAMAAETFLQVANRSNLTIMEIYASPAGKGTWDEDLLVARVLPRGETGTFVIPERRPGCTYDLRLVFENGREAVQATDACSGRGHVVREAP</sequence>
<reference evidence="2 3" key="1">
    <citation type="submission" date="2013-02" db="EMBL/GenBank/DDBJ databases">
        <authorList>
            <person name="Fiebig A."/>
            <person name="Goeker M."/>
            <person name="Klenk H.-P.P."/>
        </authorList>
    </citation>
    <scope>NUCLEOTIDE SEQUENCE [LARGE SCALE GENOMIC DNA]</scope>
    <source>
        <strain evidence="2 3">DSM 19309</strain>
    </source>
</reference>
<evidence type="ECO:0000313" key="3">
    <source>
        <dbReference type="Proteomes" id="UP000019666"/>
    </source>
</evidence>
<organism evidence="2 3">
    <name type="scientific">Rubellimicrobium mesophilum DSM 19309</name>
    <dbReference type="NCBI Taxonomy" id="442562"/>
    <lineage>
        <taxon>Bacteria</taxon>
        <taxon>Pseudomonadati</taxon>
        <taxon>Pseudomonadota</taxon>
        <taxon>Alphaproteobacteria</taxon>
        <taxon>Rhodobacterales</taxon>
        <taxon>Roseobacteraceae</taxon>
        <taxon>Rubellimicrobium</taxon>
    </lineage>
</organism>
<comment type="caution">
    <text evidence="2">The sequence shown here is derived from an EMBL/GenBank/DDBJ whole genome shotgun (WGS) entry which is preliminary data.</text>
</comment>
<gene>
    <name evidence="2" type="ORF">Rumeso_04279</name>
</gene>
<dbReference type="OrthoDB" id="4736977at2"/>
<dbReference type="RefSeq" id="WP_051521599.1">
    <property type="nucleotide sequence ID" value="NZ_KK088626.1"/>
</dbReference>
<dbReference type="HOGENOM" id="CLU_139214_2_0_5"/>
<dbReference type="EMBL" id="AOSK01000120">
    <property type="protein sequence ID" value="EYD74222.1"/>
    <property type="molecule type" value="Genomic_DNA"/>
</dbReference>
<accession>A0A017HI86</accession>
<name>A0A017HI86_9RHOB</name>
<feature type="chain" id="PRO_5001492681" evidence="1">
    <location>
        <begin position="21"/>
        <end position="107"/>
    </location>
</feature>